<sequence>MASCKSVVMLVVLFHFIFSLLHHQEEHLYISKCNYGSISSSRSYFQTTFQNNSNAQ</sequence>
<reference evidence="2" key="1">
    <citation type="submission" date="2016-10" db="EMBL/GenBank/DDBJ databases">
        <title>The assassin bug Pristhesancus plagipennis produces two different types of venom.</title>
        <authorList>
            <person name="Walker A.A."/>
            <person name="Herzig V."/>
            <person name="Jin J."/>
            <person name="Fry B.G."/>
            <person name="King G.F."/>
        </authorList>
    </citation>
    <scope>NUCLEOTIDE SEQUENCE</scope>
    <source>
        <tissue evidence="2">Venom/labial glands</tissue>
    </source>
</reference>
<proteinExistence type="evidence at transcript level"/>
<dbReference type="EMBL" id="KY031227">
    <property type="protein sequence ID" value="ATU82978.1"/>
    <property type="molecule type" value="mRNA"/>
</dbReference>
<organism evidence="2">
    <name type="scientific">Pristhesancus plagipennis</name>
    <name type="common">Common assassin bug</name>
    <dbReference type="NCBI Taxonomy" id="1955184"/>
    <lineage>
        <taxon>Eukaryota</taxon>
        <taxon>Metazoa</taxon>
        <taxon>Ecdysozoa</taxon>
        <taxon>Arthropoda</taxon>
        <taxon>Hexapoda</taxon>
        <taxon>Insecta</taxon>
        <taxon>Pterygota</taxon>
        <taxon>Neoptera</taxon>
        <taxon>Paraneoptera</taxon>
        <taxon>Hemiptera</taxon>
        <taxon>Heteroptera</taxon>
        <taxon>Panheteroptera</taxon>
        <taxon>Cimicomorpha</taxon>
        <taxon>Reduviidae</taxon>
        <taxon>Harpactorinae</taxon>
        <taxon>Harpactorini</taxon>
        <taxon>Pristhesancus</taxon>
    </lineage>
</organism>
<dbReference type="AlphaFoldDB" id="A0A2K8JMC2"/>
<evidence type="ECO:0000313" key="2">
    <source>
        <dbReference type="EMBL" id="ATU82978.1"/>
    </source>
</evidence>
<keyword evidence="1" id="KW-0732">Signal</keyword>
<accession>A0A2K8JMC2</accession>
<protein>
    <submittedName>
        <fullName evidence="2">Uncharacterized protein</fullName>
    </submittedName>
</protein>
<name>A0A2K8JMC2_PRIPG</name>
<feature type="chain" id="PRO_5015004713" evidence="1">
    <location>
        <begin position="20"/>
        <end position="56"/>
    </location>
</feature>
<evidence type="ECO:0000256" key="1">
    <source>
        <dbReference type="SAM" id="SignalP"/>
    </source>
</evidence>
<feature type="signal peptide" evidence="1">
    <location>
        <begin position="1"/>
        <end position="19"/>
    </location>
</feature>